<protein>
    <submittedName>
        <fullName evidence="2">Uncharacterized protein</fullName>
    </submittedName>
</protein>
<keyword evidence="1" id="KW-0812">Transmembrane</keyword>
<accession>A0A532V7K0</accession>
<sequence>MGVIRLGDILFLAFLMFVPCAFYLFIRFAKRKGWIRYERLSWRDTENYIRRSRNTRNTRRRAEKDR</sequence>
<keyword evidence="1" id="KW-0472">Membrane</keyword>
<comment type="caution">
    <text evidence="2">The sequence shown here is derived from an EMBL/GenBank/DDBJ whole genome shotgun (WGS) entry which is preliminary data.</text>
</comment>
<evidence type="ECO:0000256" key="1">
    <source>
        <dbReference type="SAM" id="Phobius"/>
    </source>
</evidence>
<name>A0A532V7K0_UNCT6</name>
<organism evidence="2 3">
    <name type="scientific">candidate division TA06 bacterium B3_TA06</name>
    <dbReference type="NCBI Taxonomy" id="2012487"/>
    <lineage>
        <taxon>Bacteria</taxon>
        <taxon>Bacteria division TA06</taxon>
    </lineage>
</organism>
<keyword evidence="1" id="KW-1133">Transmembrane helix</keyword>
<evidence type="ECO:0000313" key="2">
    <source>
        <dbReference type="EMBL" id="TKJ43159.1"/>
    </source>
</evidence>
<dbReference type="Proteomes" id="UP000317778">
    <property type="component" value="Unassembled WGS sequence"/>
</dbReference>
<gene>
    <name evidence="2" type="ORF">CEE36_05255</name>
</gene>
<proteinExistence type="predicted"/>
<dbReference type="AlphaFoldDB" id="A0A532V7K0"/>
<evidence type="ECO:0000313" key="3">
    <source>
        <dbReference type="Proteomes" id="UP000317778"/>
    </source>
</evidence>
<reference evidence="2 3" key="1">
    <citation type="submission" date="2017-06" db="EMBL/GenBank/DDBJ databases">
        <title>Novel microbial phyla capable of carbon fixation and sulfur reduction in deep-sea sediments.</title>
        <authorList>
            <person name="Huang J."/>
            <person name="Baker B."/>
            <person name="Wang Y."/>
        </authorList>
    </citation>
    <scope>NUCLEOTIDE SEQUENCE [LARGE SCALE GENOMIC DNA]</scope>
    <source>
        <strain evidence="2">B3_TA06</strain>
    </source>
</reference>
<dbReference type="EMBL" id="NJBO01000006">
    <property type="protein sequence ID" value="TKJ43159.1"/>
    <property type="molecule type" value="Genomic_DNA"/>
</dbReference>
<feature type="transmembrane region" description="Helical" evidence="1">
    <location>
        <begin position="6"/>
        <end position="26"/>
    </location>
</feature>